<gene>
    <name evidence="3" type="ORF">SAMN05216561_104270</name>
</gene>
<organism evidence="3 4">
    <name type="scientific">Nocardioides psychrotolerans</name>
    <dbReference type="NCBI Taxonomy" id="1005945"/>
    <lineage>
        <taxon>Bacteria</taxon>
        <taxon>Bacillati</taxon>
        <taxon>Actinomycetota</taxon>
        <taxon>Actinomycetes</taxon>
        <taxon>Propionibacteriales</taxon>
        <taxon>Nocardioidaceae</taxon>
        <taxon>Nocardioides</taxon>
    </lineage>
</organism>
<feature type="transmembrane region" description="Helical" evidence="2">
    <location>
        <begin position="65"/>
        <end position="90"/>
    </location>
</feature>
<dbReference type="RefSeq" id="WP_091111649.1">
    <property type="nucleotide sequence ID" value="NZ_BKAF01000009.1"/>
</dbReference>
<proteinExistence type="predicted"/>
<evidence type="ECO:0000256" key="2">
    <source>
        <dbReference type="SAM" id="Phobius"/>
    </source>
</evidence>
<sequence>MQERDEYDEDWDPADGDVDDAPPFWFNGQHLPPHARSMGLTHHVPDGALLDFAGSLDSSKRGHKITAWAMLVVFGLPVVFAIMRLVSVIVPG</sequence>
<feature type="compositionally biased region" description="Acidic residues" evidence="1">
    <location>
        <begin position="1"/>
        <end position="20"/>
    </location>
</feature>
<dbReference type="AlphaFoldDB" id="A0A1I3F892"/>
<dbReference type="OrthoDB" id="3790532at2"/>
<dbReference type="Proteomes" id="UP000198649">
    <property type="component" value="Unassembled WGS sequence"/>
</dbReference>
<evidence type="ECO:0000256" key="1">
    <source>
        <dbReference type="SAM" id="MobiDB-lite"/>
    </source>
</evidence>
<keyword evidence="2" id="KW-0812">Transmembrane</keyword>
<keyword evidence="2" id="KW-1133">Transmembrane helix</keyword>
<keyword evidence="2" id="KW-0472">Membrane</keyword>
<dbReference type="STRING" id="1005945.SAMN05216561_104270"/>
<evidence type="ECO:0000313" key="3">
    <source>
        <dbReference type="EMBL" id="SFI07466.1"/>
    </source>
</evidence>
<keyword evidence="4" id="KW-1185">Reference proteome</keyword>
<reference evidence="3 4" key="1">
    <citation type="submission" date="2016-10" db="EMBL/GenBank/DDBJ databases">
        <authorList>
            <person name="de Groot N.N."/>
        </authorList>
    </citation>
    <scope>NUCLEOTIDE SEQUENCE [LARGE SCALE GENOMIC DNA]</scope>
    <source>
        <strain evidence="3 4">CGMCC 1.11156</strain>
    </source>
</reference>
<protein>
    <submittedName>
        <fullName evidence="3">Uncharacterized protein</fullName>
    </submittedName>
</protein>
<dbReference type="EMBL" id="FOQG01000004">
    <property type="protein sequence ID" value="SFI07466.1"/>
    <property type="molecule type" value="Genomic_DNA"/>
</dbReference>
<name>A0A1I3F892_9ACTN</name>
<accession>A0A1I3F892</accession>
<feature type="region of interest" description="Disordered" evidence="1">
    <location>
        <begin position="1"/>
        <end position="22"/>
    </location>
</feature>
<evidence type="ECO:0000313" key="4">
    <source>
        <dbReference type="Proteomes" id="UP000198649"/>
    </source>
</evidence>